<keyword evidence="2" id="KW-1185">Reference proteome</keyword>
<gene>
    <name evidence="1" type="ORF">TCM_014343</name>
</gene>
<dbReference type="HOGENOM" id="CLU_2563019_0_0_1"/>
<reference evidence="1 2" key="1">
    <citation type="journal article" date="2013" name="Genome Biol.">
        <title>The genome sequence of the most widely cultivated cacao type and its use to identify candidate genes regulating pod color.</title>
        <authorList>
            <person name="Motamayor J.C."/>
            <person name="Mockaitis K."/>
            <person name="Schmutz J."/>
            <person name="Haiminen N."/>
            <person name="Iii D.L."/>
            <person name="Cornejo O."/>
            <person name="Findley S.D."/>
            <person name="Zheng P."/>
            <person name="Utro F."/>
            <person name="Royaert S."/>
            <person name="Saski C."/>
            <person name="Jenkins J."/>
            <person name="Podicheti R."/>
            <person name="Zhao M."/>
            <person name="Scheffler B.E."/>
            <person name="Stack J.C."/>
            <person name="Feltus F.A."/>
            <person name="Mustiga G.M."/>
            <person name="Amores F."/>
            <person name="Phillips W."/>
            <person name="Marelli J.P."/>
            <person name="May G.D."/>
            <person name="Shapiro H."/>
            <person name="Ma J."/>
            <person name="Bustamante C.D."/>
            <person name="Schnell R.J."/>
            <person name="Main D."/>
            <person name="Gilbert D."/>
            <person name="Parida L."/>
            <person name="Kuhn D.N."/>
        </authorList>
    </citation>
    <scope>NUCLEOTIDE SEQUENCE [LARGE SCALE GENOMIC DNA]</scope>
    <source>
        <strain evidence="2">cv. Matina 1-6</strain>
    </source>
</reference>
<evidence type="ECO:0008006" key="3">
    <source>
        <dbReference type="Google" id="ProtNLM"/>
    </source>
</evidence>
<accession>A0A061G529</accession>
<dbReference type="InParanoid" id="A0A061G529"/>
<sequence length="82" mass="9501">MEGTNALGSIDALKLTLIPRLVIPPKVKVPDFEKYDSTKCLMAHVTMYCHKMAAYTYDDNLLIHCFQDSLTRSTFRWYNKLN</sequence>
<dbReference type="PANTHER" id="PTHR33223">
    <property type="entry name" value="CCHC-TYPE DOMAIN-CONTAINING PROTEIN"/>
    <property type="match status" value="1"/>
</dbReference>
<organism evidence="1 2">
    <name type="scientific">Theobroma cacao</name>
    <name type="common">Cacao</name>
    <name type="synonym">Cocoa</name>
    <dbReference type="NCBI Taxonomy" id="3641"/>
    <lineage>
        <taxon>Eukaryota</taxon>
        <taxon>Viridiplantae</taxon>
        <taxon>Streptophyta</taxon>
        <taxon>Embryophyta</taxon>
        <taxon>Tracheophyta</taxon>
        <taxon>Spermatophyta</taxon>
        <taxon>Magnoliopsida</taxon>
        <taxon>eudicotyledons</taxon>
        <taxon>Gunneridae</taxon>
        <taxon>Pentapetalae</taxon>
        <taxon>rosids</taxon>
        <taxon>malvids</taxon>
        <taxon>Malvales</taxon>
        <taxon>Malvaceae</taxon>
        <taxon>Byttnerioideae</taxon>
        <taxon>Theobroma</taxon>
    </lineage>
</organism>
<dbReference type="OMA" id="RKMATHI"/>
<proteinExistence type="predicted"/>
<dbReference type="Gramene" id="EOY22134">
    <property type="protein sequence ID" value="EOY22134"/>
    <property type="gene ID" value="TCM_014343"/>
</dbReference>
<evidence type="ECO:0000313" key="2">
    <source>
        <dbReference type="Proteomes" id="UP000026915"/>
    </source>
</evidence>
<dbReference type="AlphaFoldDB" id="A0A061G529"/>
<evidence type="ECO:0000313" key="1">
    <source>
        <dbReference type="EMBL" id="EOY22134.1"/>
    </source>
</evidence>
<dbReference type="EMBL" id="CM001881">
    <property type="protein sequence ID" value="EOY22134.1"/>
    <property type="molecule type" value="Genomic_DNA"/>
</dbReference>
<dbReference type="PANTHER" id="PTHR33223:SF8">
    <property type="entry name" value="OS04G0172440 PROTEIN"/>
    <property type="match status" value="1"/>
</dbReference>
<dbReference type="Proteomes" id="UP000026915">
    <property type="component" value="Chromosome 3"/>
</dbReference>
<protein>
    <recommendedName>
        <fullName evidence="3">Gag-pro-like protein</fullName>
    </recommendedName>
</protein>
<name>A0A061G529_THECC</name>